<feature type="binding site" evidence="7">
    <location>
        <position position="140"/>
    </location>
    <ligand>
        <name>Zn(2+)</name>
        <dbReference type="ChEBI" id="CHEBI:29105"/>
        <note>catalytic</note>
    </ligand>
</feature>
<dbReference type="GO" id="GO:0016811">
    <property type="term" value="F:hydrolase activity, acting on carbon-nitrogen (but not peptide) bonds, in linear amides"/>
    <property type="evidence" value="ECO:0007669"/>
    <property type="project" value="InterPro"/>
</dbReference>
<evidence type="ECO:0000256" key="1">
    <source>
        <dbReference type="ARBA" id="ARBA00004141"/>
    </source>
</evidence>
<feature type="transmembrane region" description="Helical" evidence="8">
    <location>
        <begin position="93"/>
        <end position="110"/>
    </location>
</feature>
<evidence type="ECO:0000256" key="2">
    <source>
        <dbReference type="ARBA" id="ARBA00009780"/>
    </source>
</evidence>
<evidence type="ECO:0000256" key="6">
    <source>
        <dbReference type="ARBA" id="ARBA00023136"/>
    </source>
</evidence>
<sequence length="198" mass="21625">MSGVADELSMHLLTTPLLYRILTLNRSERYTKTAGVVLLALFTIVMATHMLMDEFLLHATTFGFAVYMIATRVAGLISQQVPDPRIRTNVEKVARFGTLSFAFGFLVWLIDEWACGVLNRVRQSVGLPAAFFLELHGWWHVFTAIGGYIAVALVDEMTSGEVSADPTQSLAWPVPLAAKYVPGLGKPGKPNGVDGKTA</sequence>
<proteinExistence type="inferred from homology"/>
<dbReference type="GeneID" id="63739918"/>
<dbReference type="HOGENOM" id="CLU_123974_1_0_1"/>
<comment type="caution">
    <text evidence="9">The sequence shown here is derived from an EMBL/GenBank/DDBJ whole genome shotgun (WGS) entry which is preliminary data.</text>
</comment>
<dbReference type="PANTHER" id="PTHR46187:SF1">
    <property type="entry name" value="ALKALINE PHYTOCERAMIDASE"/>
    <property type="match status" value="1"/>
</dbReference>
<dbReference type="Pfam" id="PF05875">
    <property type="entry name" value="Ceramidase"/>
    <property type="match status" value="1"/>
</dbReference>
<dbReference type="GO" id="GO:0046514">
    <property type="term" value="P:ceramide catabolic process"/>
    <property type="evidence" value="ECO:0007669"/>
    <property type="project" value="TreeGrafter"/>
</dbReference>
<protein>
    <submittedName>
        <fullName evidence="9">Ceramidase</fullName>
    </submittedName>
</protein>
<reference evidence="9 10" key="1">
    <citation type="journal article" date="2014" name="Proc. Natl. Acad. Sci. U.S.A.">
        <title>Trajectory and genomic determinants of fungal-pathogen speciation and host adaptation.</title>
        <authorList>
            <person name="Hu X."/>
            <person name="Xiao G."/>
            <person name="Zheng P."/>
            <person name="Shang Y."/>
            <person name="Su Y."/>
            <person name="Zhang X."/>
            <person name="Liu X."/>
            <person name="Zhan S."/>
            <person name="St Leger R.J."/>
            <person name="Wang C."/>
        </authorList>
    </citation>
    <scope>NUCLEOTIDE SEQUENCE [LARGE SCALE GENOMIC DNA]</scope>
    <source>
        <strain evidence="9 10">ARSEF 1941</strain>
    </source>
</reference>
<keyword evidence="7" id="KW-0862">Zinc</keyword>
<dbReference type="InterPro" id="IPR008901">
    <property type="entry name" value="ACER"/>
</dbReference>
<keyword evidence="4" id="KW-0378">Hydrolase</keyword>
<dbReference type="STRING" id="1081103.A0A0B2WUC0"/>
<dbReference type="Proteomes" id="UP000030816">
    <property type="component" value="Unassembled WGS sequence"/>
</dbReference>
<name>A0A0B2WUC0_METAS</name>
<evidence type="ECO:0000256" key="5">
    <source>
        <dbReference type="ARBA" id="ARBA00022989"/>
    </source>
</evidence>
<keyword evidence="7" id="KW-0479">Metal-binding</keyword>
<keyword evidence="3 8" id="KW-0812">Transmembrane</keyword>
<feature type="transmembrane region" description="Helical" evidence="8">
    <location>
        <begin position="137"/>
        <end position="154"/>
    </location>
</feature>
<gene>
    <name evidence="9" type="ORF">MAM_05463</name>
</gene>
<feature type="transmembrane region" description="Helical" evidence="8">
    <location>
        <begin position="30"/>
        <end position="49"/>
    </location>
</feature>
<dbReference type="RefSeq" id="XP_040677586.1">
    <property type="nucleotide sequence ID" value="XM_040824261.1"/>
</dbReference>
<comment type="similarity">
    <text evidence="2">Belongs to the alkaline ceramidase family.</text>
</comment>
<dbReference type="GO" id="GO:0046513">
    <property type="term" value="P:ceramide biosynthetic process"/>
    <property type="evidence" value="ECO:0007669"/>
    <property type="project" value="TreeGrafter"/>
</dbReference>
<evidence type="ECO:0000256" key="4">
    <source>
        <dbReference type="ARBA" id="ARBA00022801"/>
    </source>
</evidence>
<dbReference type="PANTHER" id="PTHR46187">
    <property type="entry name" value="ALKALINE CERAMIDASE 3"/>
    <property type="match status" value="1"/>
</dbReference>
<comment type="cofactor">
    <cofactor evidence="7">
        <name>Zn(2+)</name>
        <dbReference type="ChEBI" id="CHEBI:29105"/>
    </cofactor>
</comment>
<organism evidence="9 10">
    <name type="scientific">Metarhizium album (strain ARSEF 1941)</name>
    <dbReference type="NCBI Taxonomy" id="1081103"/>
    <lineage>
        <taxon>Eukaryota</taxon>
        <taxon>Fungi</taxon>
        <taxon>Dikarya</taxon>
        <taxon>Ascomycota</taxon>
        <taxon>Pezizomycotina</taxon>
        <taxon>Sordariomycetes</taxon>
        <taxon>Hypocreomycetidae</taxon>
        <taxon>Hypocreales</taxon>
        <taxon>Clavicipitaceae</taxon>
        <taxon>Metarhizium</taxon>
    </lineage>
</organism>
<keyword evidence="10" id="KW-1185">Reference proteome</keyword>
<dbReference type="EMBL" id="AZHE01000014">
    <property type="protein sequence ID" value="KHN96520.1"/>
    <property type="molecule type" value="Genomic_DNA"/>
</dbReference>
<keyword evidence="5 8" id="KW-1133">Transmembrane helix</keyword>
<feature type="binding site" evidence="7">
    <location>
        <position position="136"/>
    </location>
    <ligand>
        <name>Zn(2+)</name>
        <dbReference type="ChEBI" id="CHEBI:29105"/>
        <note>catalytic</note>
    </ligand>
</feature>
<evidence type="ECO:0000313" key="9">
    <source>
        <dbReference type="EMBL" id="KHN96520.1"/>
    </source>
</evidence>
<evidence type="ECO:0000256" key="8">
    <source>
        <dbReference type="SAM" id="Phobius"/>
    </source>
</evidence>
<evidence type="ECO:0000256" key="3">
    <source>
        <dbReference type="ARBA" id="ARBA00022692"/>
    </source>
</evidence>
<evidence type="ECO:0000313" key="10">
    <source>
        <dbReference type="Proteomes" id="UP000030816"/>
    </source>
</evidence>
<evidence type="ECO:0000256" key="7">
    <source>
        <dbReference type="PIRSR" id="PIRSR608901-2"/>
    </source>
</evidence>
<comment type="subcellular location">
    <subcellularLocation>
        <location evidence="1">Membrane</location>
        <topology evidence="1">Multi-pass membrane protein</topology>
    </subcellularLocation>
</comment>
<dbReference type="AlphaFoldDB" id="A0A0B2WUC0"/>
<feature type="transmembrane region" description="Helical" evidence="8">
    <location>
        <begin position="55"/>
        <end position="73"/>
    </location>
</feature>
<accession>A0A0B2WUC0</accession>
<dbReference type="GO" id="GO:0046872">
    <property type="term" value="F:metal ion binding"/>
    <property type="evidence" value="ECO:0007669"/>
    <property type="project" value="UniProtKB-KW"/>
</dbReference>
<dbReference type="GO" id="GO:0005789">
    <property type="term" value="C:endoplasmic reticulum membrane"/>
    <property type="evidence" value="ECO:0007669"/>
    <property type="project" value="TreeGrafter"/>
</dbReference>
<keyword evidence="6 8" id="KW-0472">Membrane</keyword>
<dbReference type="OrthoDB" id="187171at2759"/>